<evidence type="ECO:0000256" key="1">
    <source>
        <dbReference type="ARBA" id="ARBA00005801"/>
    </source>
</evidence>
<dbReference type="Gene3D" id="1.20.120.1220">
    <property type="match status" value="1"/>
</dbReference>
<dbReference type="STRING" id="1045775.SAMN05216378_3071"/>
<evidence type="ECO:0000313" key="5">
    <source>
        <dbReference type="Proteomes" id="UP000198855"/>
    </source>
</evidence>
<dbReference type="InterPro" id="IPR050882">
    <property type="entry name" value="Prepilin_peptidase/N-MTase"/>
</dbReference>
<dbReference type="Proteomes" id="UP000198855">
    <property type="component" value="Unassembled WGS sequence"/>
</dbReference>
<keyword evidence="2" id="KW-1133">Transmembrane helix</keyword>
<sequence>MTIQLVAAALLLLAALYTDLKSMTIPNLLTVPFLAGGWLYALFAGGGHGLVLAIGGAAAGFVPLLILHLAKGIGAGDVKLFAALGAWVGAMAVLQLMMYAILYAGLVGLVLLFINRPFSRRMMAGITAFISMRYGTWSGASSWLAWAKSGRTFPFMLAVLPGAVTLWMISV</sequence>
<feature type="transmembrane region" description="Helical" evidence="2">
    <location>
        <begin position="152"/>
        <end position="169"/>
    </location>
</feature>
<dbReference type="PANTHER" id="PTHR30487:SF0">
    <property type="entry name" value="PREPILIN LEADER PEPTIDASE_N-METHYLTRANSFERASE-RELATED"/>
    <property type="match status" value="1"/>
</dbReference>
<feature type="transmembrane region" description="Helical" evidence="2">
    <location>
        <begin position="50"/>
        <end position="69"/>
    </location>
</feature>
<dbReference type="OrthoDB" id="5508079at2"/>
<dbReference type="AlphaFoldDB" id="A0A1I2AEW6"/>
<reference evidence="5" key="1">
    <citation type="submission" date="2016-10" db="EMBL/GenBank/DDBJ databases">
        <authorList>
            <person name="Varghese N."/>
            <person name="Submissions S."/>
        </authorList>
    </citation>
    <scope>NUCLEOTIDE SEQUENCE [LARGE SCALE GENOMIC DNA]</scope>
    <source>
        <strain evidence="5">CGMCC 1.10784</strain>
    </source>
</reference>
<feature type="transmembrane region" description="Helical" evidence="2">
    <location>
        <begin position="25"/>
        <end position="43"/>
    </location>
</feature>
<feature type="transmembrane region" description="Helical" evidence="2">
    <location>
        <begin position="126"/>
        <end position="146"/>
    </location>
</feature>
<comment type="similarity">
    <text evidence="1">Belongs to the peptidase A24 family.</text>
</comment>
<dbReference type="EMBL" id="FOMT01000003">
    <property type="protein sequence ID" value="SFE42511.1"/>
    <property type="molecule type" value="Genomic_DNA"/>
</dbReference>
<keyword evidence="5" id="KW-1185">Reference proteome</keyword>
<dbReference type="GO" id="GO:0005886">
    <property type="term" value="C:plasma membrane"/>
    <property type="evidence" value="ECO:0007669"/>
    <property type="project" value="TreeGrafter"/>
</dbReference>
<gene>
    <name evidence="4" type="ORF">SAMN05216378_3071</name>
</gene>
<name>A0A1I2AEW6_9BACL</name>
<proteinExistence type="inferred from homology"/>
<protein>
    <submittedName>
        <fullName evidence="4">Prepilin peptidase CpaA</fullName>
    </submittedName>
</protein>
<dbReference type="PANTHER" id="PTHR30487">
    <property type="entry name" value="TYPE 4 PREPILIN-LIKE PROTEINS LEADER PEPTIDE-PROCESSING ENZYME"/>
    <property type="match status" value="1"/>
</dbReference>
<organism evidence="4 5">
    <name type="scientific">Paenibacillus catalpae</name>
    <dbReference type="NCBI Taxonomy" id="1045775"/>
    <lineage>
        <taxon>Bacteria</taxon>
        <taxon>Bacillati</taxon>
        <taxon>Bacillota</taxon>
        <taxon>Bacilli</taxon>
        <taxon>Bacillales</taxon>
        <taxon>Paenibacillaceae</taxon>
        <taxon>Paenibacillus</taxon>
    </lineage>
</organism>
<evidence type="ECO:0000313" key="4">
    <source>
        <dbReference type="EMBL" id="SFE42511.1"/>
    </source>
</evidence>
<keyword evidence="2" id="KW-0812">Transmembrane</keyword>
<feature type="transmembrane region" description="Helical" evidence="2">
    <location>
        <begin position="81"/>
        <end position="114"/>
    </location>
</feature>
<dbReference type="RefSeq" id="WP_091186579.1">
    <property type="nucleotide sequence ID" value="NZ_FOMT01000003.1"/>
</dbReference>
<dbReference type="GO" id="GO:0004190">
    <property type="term" value="F:aspartic-type endopeptidase activity"/>
    <property type="evidence" value="ECO:0007669"/>
    <property type="project" value="InterPro"/>
</dbReference>
<dbReference type="GO" id="GO:0006465">
    <property type="term" value="P:signal peptide processing"/>
    <property type="evidence" value="ECO:0007669"/>
    <property type="project" value="TreeGrafter"/>
</dbReference>
<keyword evidence="2" id="KW-0472">Membrane</keyword>
<evidence type="ECO:0000259" key="3">
    <source>
        <dbReference type="Pfam" id="PF01478"/>
    </source>
</evidence>
<feature type="domain" description="Prepilin type IV endopeptidase peptidase" evidence="3">
    <location>
        <begin position="8"/>
        <end position="109"/>
    </location>
</feature>
<dbReference type="Pfam" id="PF01478">
    <property type="entry name" value="Peptidase_A24"/>
    <property type="match status" value="1"/>
</dbReference>
<accession>A0A1I2AEW6</accession>
<dbReference type="InterPro" id="IPR000045">
    <property type="entry name" value="Prepilin_IV_endopep_pep"/>
</dbReference>
<evidence type="ECO:0000256" key="2">
    <source>
        <dbReference type="SAM" id="Phobius"/>
    </source>
</evidence>